<reference evidence="2 3" key="1">
    <citation type="submission" date="2020-07" db="EMBL/GenBank/DDBJ databases">
        <title>Sequencing the genomes of 1000 actinobacteria strains.</title>
        <authorList>
            <person name="Klenk H.-P."/>
        </authorList>
    </citation>
    <scope>NUCLEOTIDE SEQUENCE [LARGE SCALE GENOMIC DNA]</scope>
    <source>
        <strain evidence="2 3">DSM 40398</strain>
    </source>
</reference>
<feature type="region of interest" description="Disordered" evidence="1">
    <location>
        <begin position="36"/>
        <end position="78"/>
    </location>
</feature>
<sequence>MPEHPPHLPADGGPPDFSVLADGLIRQAFTVSMDLHQDLARLSPHDGDDHPPRRQRDGRPGRPAAAAPAHRQVTPAEAERLRRTLRQAIGTLDEIIHGIRAAALAHAIAQAPPAPSTTTFAPDGRLGAARHRRWTAERPH</sequence>
<gene>
    <name evidence="2" type="ORF">BJY14_000770</name>
</gene>
<keyword evidence="3" id="KW-1185">Reference proteome</keyword>
<feature type="compositionally biased region" description="Low complexity" evidence="1">
    <location>
        <begin position="61"/>
        <end position="72"/>
    </location>
</feature>
<protein>
    <submittedName>
        <fullName evidence="2">Uncharacterized protein</fullName>
    </submittedName>
</protein>
<evidence type="ECO:0000256" key="1">
    <source>
        <dbReference type="SAM" id="MobiDB-lite"/>
    </source>
</evidence>
<proteinExistence type="predicted"/>
<name>A0A7Y9EBU9_9ACTN</name>
<accession>A0A7Y9EBU9</accession>
<organism evidence="2 3">
    <name type="scientific">Actinomadura luteofluorescens</name>
    <dbReference type="NCBI Taxonomy" id="46163"/>
    <lineage>
        <taxon>Bacteria</taxon>
        <taxon>Bacillati</taxon>
        <taxon>Actinomycetota</taxon>
        <taxon>Actinomycetes</taxon>
        <taxon>Streptosporangiales</taxon>
        <taxon>Thermomonosporaceae</taxon>
        <taxon>Actinomadura</taxon>
    </lineage>
</organism>
<evidence type="ECO:0000313" key="3">
    <source>
        <dbReference type="Proteomes" id="UP000529783"/>
    </source>
</evidence>
<feature type="compositionally biased region" description="Basic and acidic residues" evidence="1">
    <location>
        <begin position="36"/>
        <end position="60"/>
    </location>
</feature>
<dbReference type="RefSeq" id="WP_179842319.1">
    <property type="nucleotide sequence ID" value="NZ_JACCBA010000001.1"/>
</dbReference>
<dbReference type="Proteomes" id="UP000529783">
    <property type="component" value="Unassembled WGS sequence"/>
</dbReference>
<comment type="caution">
    <text evidence="2">The sequence shown here is derived from an EMBL/GenBank/DDBJ whole genome shotgun (WGS) entry which is preliminary data.</text>
</comment>
<dbReference type="EMBL" id="JACCBA010000001">
    <property type="protein sequence ID" value="NYD44787.1"/>
    <property type="molecule type" value="Genomic_DNA"/>
</dbReference>
<dbReference type="AlphaFoldDB" id="A0A7Y9EBU9"/>
<evidence type="ECO:0000313" key="2">
    <source>
        <dbReference type="EMBL" id="NYD44787.1"/>
    </source>
</evidence>